<evidence type="ECO:0000313" key="8">
    <source>
        <dbReference type="EMBL" id="KAF2004645.1"/>
    </source>
</evidence>
<evidence type="ECO:0000313" key="11">
    <source>
        <dbReference type="EMBL" id="KAF2007975.1"/>
    </source>
</evidence>
<dbReference type="EMBL" id="ML977631">
    <property type="protein sequence ID" value="KAF1995969.1"/>
    <property type="molecule type" value="Genomic_DNA"/>
</dbReference>
<evidence type="ECO:0000313" key="10">
    <source>
        <dbReference type="EMBL" id="KAF2006629.1"/>
    </source>
</evidence>
<evidence type="ECO:0000313" key="6">
    <source>
        <dbReference type="EMBL" id="KAF1997299.1"/>
    </source>
</evidence>
<gene>
    <name evidence="11" type="ORF">P154DRAFT_516746</name>
    <name evidence="10" type="ORF">P154DRAFT_517686</name>
    <name evidence="9" type="ORF">P154DRAFT_518950</name>
    <name evidence="8" type="ORF">P154DRAFT_519135</name>
    <name evidence="7" type="ORF">P154DRAFT_523380</name>
    <name evidence="5" type="ORF">P154DRAFT_524914</name>
    <name evidence="6" type="ORF">P154DRAFT_524944</name>
    <name evidence="4" type="ORF">P154DRAFT_525569</name>
    <name evidence="2" type="ORF">P154DRAFT_525918</name>
    <name evidence="3" type="ORF">P154DRAFT_525923</name>
    <name evidence="1" type="ORF">P154DRAFT_527136</name>
</gene>
<dbReference type="EMBL" id="ML977615">
    <property type="protein sequence ID" value="KAF1997299.1"/>
    <property type="molecule type" value="Genomic_DNA"/>
</dbReference>
<proteinExistence type="predicted"/>
<dbReference type="Proteomes" id="UP000799779">
    <property type="component" value="Unassembled WGS sequence"/>
</dbReference>
<evidence type="ECO:0000313" key="12">
    <source>
        <dbReference type="Proteomes" id="UP000799779"/>
    </source>
</evidence>
<keyword evidence="12" id="KW-1185">Reference proteome</keyword>
<dbReference type="EMBL" id="ML977625">
    <property type="protein sequence ID" value="KAF1996435.1"/>
    <property type="molecule type" value="Genomic_DNA"/>
</dbReference>
<dbReference type="EMBL" id="ML977631">
    <property type="protein sequence ID" value="KAF1995972.1"/>
    <property type="molecule type" value="Genomic_DNA"/>
</dbReference>
<evidence type="ECO:0000313" key="5">
    <source>
        <dbReference type="EMBL" id="KAF1997264.1"/>
    </source>
</evidence>
<protein>
    <submittedName>
        <fullName evidence="7">Uncharacterized protein</fullName>
    </submittedName>
</protein>
<evidence type="ECO:0000313" key="4">
    <source>
        <dbReference type="EMBL" id="KAF1996435.1"/>
    </source>
</evidence>
<dbReference type="EMBL" id="ML977556">
    <property type="protein sequence ID" value="KAF2007975.1"/>
    <property type="molecule type" value="Genomic_DNA"/>
</dbReference>
<reference evidence="7" key="1">
    <citation type="journal article" date="2020" name="Stud. Mycol.">
        <title>101 Dothideomycetes genomes: a test case for predicting lifestyles and emergence of pathogens.</title>
        <authorList>
            <person name="Haridas S."/>
            <person name="Albert R."/>
            <person name="Binder M."/>
            <person name="Bloem J."/>
            <person name="Labutti K."/>
            <person name="Salamov A."/>
            <person name="Andreopoulos B."/>
            <person name="Baker S."/>
            <person name="Barry K."/>
            <person name="Bills G."/>
            <person name="Bluhm B."/>
            <person name="Cannon C."/>
            <person name="Castanera R."/>
            <person name="Culley D."/>
            <person name="Daum C."/>
            <person name="Ezra D."/>
            <person name="Gonzalez J."/>
            <person name="Henrissat B."/>
            <person name="Kuo A."/>
            <person name="Liang C."/>
            <person name="Lipzen A."/>
            <person name="Lutzoni F."/>
            <person name="Magnuson J."/>
            <person name="Mondo S."/>
            <person name="Nolan M."/>
            <person name="Ohm R."/>
            <person name="Pangilinan J."/>
            <person name="Park H.-J."/>
            <person name="Ramirez L."/>
            <person name="Alfaro M."/>
            <person name="Sun H."/>
            <person name="Tritt A."/>
            <person name="Yoshinaga Y."/>
            <person name="Zwiers L.-H."/>
            <person name="Turgeon B."/>
            <person name="Goodwin S."/>
            <person name="Spatafora J."/>
            <person name="Crous P."/>
            <person name="Grigoriev I."/>
        </authorList>
    </citation>
    <scope>NUCLEOTIDE SEQUENCE</scope>
    <source>
        <strain evidence="7">CBS 123094</strain>
    </source>
</reference>
<evidence type="ECO:0000313" key="1">
    <source>
        <dbReference type="EMBL" id="KAF1994339.1"/>
    </source>
</evidence>
<evidence type="ECO:0000313" key="9">
    <source>
        <dbReference type="EMBL" id="KAF2004900.1"/>
    </source>
</evidence>
<sequence>MFLTPHNSLPTFTRQNGFRLPSHYPYFSEGVNAKWCTAECLVRLVTTLMSSCLDMIRWC</sequence>
<dbReference type="EMBL" id="ML977596">
    <property type="protein sequence ID" value="KAF1999361.1"/>
    <property type="molecule type" value="Genomic_DNA"/>
</dbReference>
<accession>A0A6A5WGS4</accession>
<dbReference type="EMBL" id="ML977565">
    <property type="protein sequence ID" value="KAF2004900.1"/>
    <property type="molecule type" value="Genomic_DNA"/>
</dbReference>
<dbReference type="EMBL" id="ML977663">
    <property type="protein sequence ID" value="KAF1994339.1"/>
    <property type="molecule type" value="Genomic_DNA"/>
</dbReference>
<organism evidence="7 12">
    <name type="scientific">Amniculicola lignicola CBS 123094</name>
    <dbReference type="NCBI Taxonomy" id="1392246"/>
    <lineage>
        <taxon>Eukaryota</taxon>
        <taxon>Fungi</taxon>
        <taxon>Dikarya</taxon>
        <taxon>Ascomycota</taxon>
        <taxon>Pezizomycotina</taxon>
        <taxon>Dothideomycetes</taxon>
        <taxon>Pleosporomycetidae</taxon>
        <taxon>Pleosporales</taxon>
        <taxon>Amniculicolaceae</taxon>
        <taxon>Amniculicola</taxon>
    </lineage>
</organism>
<dbReference type="EMBL" id="ML977615">
    <property type="protein sequence ID" value="KAF1997264.1"/>
    <property type="molecule type" value="Genomic_DNA"/>
</dbReference>
<evidence type="ECO:0000313" key="7">
    <source>
        <dbReference type="EMBL" id="KAF1999361.1"/>
    </source>
</evidence>
<name>A0A6A5WGS4_9PLEO</name>
<dbReference type="EMBL" id="ML977559">
    <property type="protein sequence ID" value="KAF2006629.1"/>
    <property type="molecule type" value="Genomic_DNA"/>
</dbReference>
<dbReference type="AlphaFoldDB" id="A0A6A5WGS4"/>
<dbReference type="EMBL" id="ML977566">
    <property type="protein sequence ID" value="KAF2004645.1"/>
    <property type="molecule type" value="Genomic_DNA"/>
</dbReference>
<evidence type="ECO:0000313" key="2">
    <source>
        <dbReference type="EMBL" id="KAF1995969.1"/>
    </source>
</evidence>
<evidence type="ECO:0000313" key="3">
    <source>
        <dbReference type="EMBL" id="KAF1995972.1"/>
    </source>
</evidence>